<dbReference type="InterPro" id="IPR038731">
    <property type="entry name" value="RgtA/B/C-like"/>
</dbReference>
<feature type="transmembrane region" description="Helical" evidence="1">
    <location>
        <begin position="16"/>
        <end position="34"/>
    </location>
</feature>
<feature type="transmembrane region" description="Helical" evidence="1">
    <location>
        <begin position="192"/>
        <end position="208"/>
    </location>
</feature>
<keyword evidence="1" id="KW-0472">Membrane</keyword>
<feature type="transmembrane region" description="Helical" evidence="1">
    <location>
        <begin position="90"/>
        <end position="109"/>
    </location>
</feature>
<feature type="domain" description="Glycosyltransferase RgtA/B/C/D-like" evidence="2">
    <location>
        <begin position="75"/>
        <end position="235"/>
    </location>
</feature>
<name>A0A429ZX54_9ENTE</name>
<comment type="caution">
    <text evidence="3">The sequence shown here is derived from an EMBL/GenBank/DDBJ whole genome shotgun (WGS) entry which is preliminary data.</text>
</comment>
<reference evidence="3 4" key="1">
    <citation type="submission" date="2017-05" db="EMBL/GenBank/DDBJ databases">
        <title>Vagococcus spp. assemblies.</title>
        <authorList>
            <person name="Gulvik C.A."/>
        </authorList>
    </citation>
    <scope>NUCLEOTIDE SEQUENCE [LARGE SCALE GENOMIC DNA]</scope>
    <source>
        <strain evidence="3 4">SS1995</strain>
    </source>
</reference>
<feature type="transmembrane region" description="Helical" evidence="1">
    <location>
        <begin position="215"/>
        <end position="239"/>
    </location>
</feature>
<dbReference type="EMBL" id="NGJS01000011">
    <property type="protein sequence ID" value="RST98318.1"/>
    <property type="molecule type" value="Genomic_DNA"/>
</dbReference>
<sequence>MRIKDKFTNRISKSTVYLILFFGVLSSFFLGIVSKNSPLYYFNDWVDVNAFFTMGRAWHHGLIPYQDLAEQKGPILFFIYRIAAVFSDSYFGIYILEIISLTWTSMILYKIGRHFFNSRKTIAMVLISYLVLLMSPFFKQGGGVEELSFVPIMYSIYLIIKAQKQHLHLSVVDYFLSGIALGYLFWSKYTMIGSWIGFYLSLAICLLINKDFRELLKAVIFSIVGFLIVTLPIVIYFIAVKGWNALLFNYFYVNIFLYPSESKSGPLGALFNACLIFVEKMMASPITIGIFLIGFLALLLSQKILSNNYSKFMYASAYFMLIISTFYGGKVNNYYFLILLPFGTMTILLLMTFVNASITKLQLFFVAIFCLVVVIGMSENTKSSKFYPSNQWVTLDSNDSEYAQEKFAKIIKKEKNPTLLNYGFLDGGFYEAAGILPSVKYFHKQNIAYNQLPEMMDIQNKAVNEKKVDFIVVRNEYQKPVEESVPKNIRENYRLVSEHSQFFERKLTYRLYKLK</sequence>
<evidence type="ECO:0000256" key="1">
    <source>
        <dbReference type="SAM" id="Phobius"/>
    </source>
</evidence>
<feature type="transmembrane region" description="Helical" evidence="1">
    <location>
        <begin position="144"/>
        <end position="160"/>
    </location>
</feature>
<keyword evidence="1" id="KW-0812">Transmembrane</keyword>
<dbReference type="OrthoDB" id="5056808at2"/>
<feature type="transmembrane region" description="Helical" evidence="1">
    <location>
        <begin position="121"/>
        <end position="138"/>
    </location>
</feature>
<dbReference type="RefSeq" id="WP_125984297.1">
    <property type="nucleotide sequence ID" value="NZ_NGJS01000011.1"/>
</dbReference>
<keyword evidence="1" id="KW-1133">Transmembrane helix</keyword>
<feature type="transmembrane region" description="Helical" evidence="1">
    <location>
        <begin position="281"/>
        <end position="300"/>
    </location>
</feature>
<accession>A0A429ZX54</accession>
<feature type="transmembrane region" description="Helical" evidence="1">
    <location>
        <begin position="361"/>
        <end position="378"/>
    </location>
</feature>
<organism evidence="3 4">
    <name type="scientific">Vagococcus vulneris</name>
    <dbReference type="NCBI Taxonomy" id="1977869"/>
    <lineage>
        <taxon>Bacteria</taxon>
        <taxon>Bacillati</taxon>
        <taxon>Bacillota</taxon>
        <taxon>Bacilli</taxon>
        <taxon>Lactobacillales</taxon>
        <taxon>Enterococcaceae</taxon>
        <taxon>Vagococcus</taxon>
    </lineage>
</organism>
<evidence type="ECO:0000259" key="2">
    <source>
        <dbReference type="Pfam" id="PF13231"/>
    </source>
</evidence>
<gene>
    <name evidence="3" type="ORF">CBF37_08390</name>
</gene>
<proteinExistence type="predicted"/>
<dbReference type="AlphaFoldDB" id="A0A429ZX54"/>
<feature type="transmembrane region" description="Helical" evidence="1">
    <location>
        <begin position="312"/>
        <end position="328"/>
    </location>
</feature>
<dbReference type="Proteomes" id="UP000287857">
    <property type="component" value="Unassembled WGS sequence"/>
</dbReference>
<evidence type="ECO:0000313" key="3">
    <source>
        <dbReference type="EMBL" id="RST98318.1"/>
    </source>
</evidence>
<feature type="transmembrane region" description="Helical" evidence="1">
    <location>
        <begin position="167"/>
        <end position="186"/>
    </location>
</feature>
<protein>
    <recommendedName>
        <fullName evidence="2">Glycosyltransferase RgtA/B/C/D-like domain-containing protein</fullName>
    </recommendedName>
</protein>
<feature type="transmembrane region" description="Helical" evidence="1">
    <location>
        <begin position="334"/>
        <end position="354"/>
    </location>
</feature>
<dbReference type="Pfam" id="PF13231">
    <property type="entry name" value="PMT_2"/>
    <property type="match status" value="1"/>
</dbReference>
<evidence type="ECO:0000313" key="4">
    <source>
        <dbReference type="Proteomes" id="UP000287857"/>
    </source>
</evidence>
<keyword evidence="4" id="KW-1185">Reference proteome</keyword>